<proteinExistence type="predicted"/>
<organism evidence="1 2">
    <name type="scientific">Lactococcus lactis subsp. lactis</name>
    <name type="common">Streptococcus lactis</name>
    <dbReference type="NCBI Taxonomy" id="1360"/>
    <lineage>
        <taxon>Bacteria</taxon>
        <taxon>Bacillati</taxon>
        <taxon>Bacillota</taxon>
        <taxon>Bacilli</taxon>
        <taxon>Lactobacillales</taxon>
        <taxon>Streptococcaceae</taxon>
        <taxon>Lactococcus</taxon>
    </lineage>
</organism>
<dbReference type="Proteomes" id="UP000245919">
    <property type="component" value="Chromosome"/>
</dbReference>
<reference evidence="1 2" key="1">
    <citation type="submission" date="2018-03" db="EMBL/GenBank/DDBJ databases">
        <title>Genome sequence of Lactococcus lactis strain 14B4 from almond drupe.</title>
        <authorList>
            <person name="Tran T.D."/>
            <person name="McGarvey J.A."/>
            <person name="Huynh S."/>
            <person name="Parker C.T."/>
        </authorList>
    </citation>
    <scope>NUCLEOTIDE SEQUENCE [LARGE SCALE GENOMIC DNA]</scope>
    <source>
        <strain evidence="1 2">14B4</strain>
    </source>
</reference>
<gene>
    <name evidence="1" type="ORF">LL14B4_10110</name>
</gene>
<name>A0A2Z3KGG9_LACLL</name>
<evidence type="ECO:0000313" key="1">
    <source>
        <dbReference type="EMBL" id="AWN66506.1"/>
    </source>
</evidence>
<dbReference type="GeneID" id="89634133"/>
<protein>
    <submittedName>
        <fullName evidence="1">Uncharacterized protein</fullName>
    </submittedName>
</protein>
<dbReference type="EMBL" id="CP028160">
    <property type="protein sequence ID" value="AWN66506.1"/>
    <property type="molecule type" value="Genomic_DNA"/>
</dbReference>
<dbReference type="AlphaFoldDB" id="A0A2Z3KGG9"/>
<evidence type="ECO:0000313" key="2">
    <source>
        <dbReference type="Proteomes" id="UP000245919"/>
    </source>
</evidence>
<sequence>MKSDSIFWKNIEHNVNSIKVQEEFFFGKRRVRLVNPIYVDFDKTSCDIYKEMFEDLAGVSRDFYALENKLNSLNYQKVLVNTYLEENSVSKVAKNCNLSYTTVSELKRRVRSIDKLSLENFEKLFTEATKKNNLKKNSK</sequence>
<accession>A0A2Z3KGG9</accession>
<dbReference type="RefSeq" id="WP_109991195.1">
    <property type="nucleotide sequence ID" value="NZ_CP028160.1"/>
</dbReference>